<evidence type="ECO:0000313" key="12">
    <source>
        <dbReference type="Proteomes" id="UP000239899"/>
    </source>
</evidence>
<evidence type="ECO:0000256" key="7">
    <source>
        <dbReference type="ARBA" id="ARBA00031423"/>
    </source>
</evidence>
<keyword evidence="6 9" id="KW-0119">Carbohydrate metabolism</keyword>
<evidence type="ECO:0000256" key="10">
    <source>
        <dbReference type="SAM" id="MobiDB-lite"/>
    </source>
</evidence>
<evidence type="ECO:0000256" key="8">
    <source>
        <dbReference type="ARBA" id="ARBA00031501"/>
    </source>
</evidence>
<dbReference type="Proteomes" id="UP000239899">
    <property type="component" value="Unassembled WGS sequence"/>
</dbReference>
<dbReference type="STRING" id="3076.A0A2P6TUQ4"/>
<dbReference type="OrthoDB" id="6123450at2759"/>
<name>A0A2P6TUQ4_CHLSO</name>
<accession>A0A2P6TUQ4</accession>
<evidence type="ECO:0000256" key="6">
    <source>
        <dbReference type="ARBA" id="ARBA00023277"/>
    </source>
</evidence>
<dbReference type="GO" id="GO:0005975">
    <property type="term" value="P:carbohydrate metabolic process"/>
    <property type="evidence" value="ECO:0007669"/>
    <property type="project" value="InterPro"/>
</dbReference>
<dbReference type="InterPro" id="IPR003385">
    <property type="entry name" value="Glyco_hydro_77"/>
</dbReference>
<dbReference type="GO" id="GO:0004134">
    <property type="term" value="F:4-alpha-glucanotransferase activity"/>
    <property type="evidence" value="ECO:0007669"/>
    <property type="project" value="UniProtKB-EC"/>
</dbReference>
<evidence type="ECO:0000256" key="9">
    <source>
        <dbReference type="RuleBase" id="RU361207"/>
    </source>
</evidence>
<comment type="caution">
    <text evidence="11">The sequence shown here is derived from an EMBL/GenBank/DDBJ whole genome shotgun (WGS) entry which is preliminary data.</text>
</comment>
<keyword evidence="4 9" id="KW-0328">Glycosyltransferase</keyword>
<dbReference type="SUPFAM" id="SSF51445">
    <property type="entry name" value="(Trans)glycosidases"/>
    <property type="match status" value="1"/>
</dbReference>
<dbReference type="Gene3D" id="3.20.20.80">
    <property type="entry name" value="Glycosidases"/>
    <property type="match status" value="1"/>
</dbReference>
<gene>
    <name evidence="11" type="ORF">C2E21_3484</name>
</gene>
<dbReference type="InterPro" id="IPR038797">
    <property type="entry name" value="Fltp"/>
</dbReference>
<dbReference type="AlphaFoldDB" id="A0A2P6TUQ4"/>
<feature type="region of interest" description="Disordered" evidence="10">
    <location>
        <begin position="1"/>
        <end position="82"/>
    </location>
</feature>
<evidence type="ECO:0000256" key="5">
    <source>
        <dbReference type="ARBA" id="ARBA00022679"/>
    </source>
</evidence>
<proteinExistence type="inferred from homology"/>
<evidence type="ECO:0000256" key="1">
    <source>
        <dbReference type="ARBA" id="ARBA00000439"/>
    </source>
</evidence>
<evidence type="ECO:0000256" key="2">
    <source>
        <dbReference type="ARBA" id="ARBA00005684"/>
    </source>
</evidence>
<organism evidence="11 12">
    <name type="scientific">Chlorella sorokiniana</name>
    <name type="common">Freshwater green alga</name>
    <dbReference type="NCBI Taxonomy" id="3076"/>
    <lineage>
        <taxon>Eukaryota</taxon>
        <taxon>Viridiplantae</taxon>
        <taxon>Chlorophyta</taxon>
        <taxon>core chlorophytes</taxon>
        <taxon>Trebouxiophyceae</taxon>
        <taxon>Chlorellales</taxon>
        <taxon>Chlorellaceae</taxon>
        <taxon>Chlorella clade</taxon>
        <taxon>Chlorella</taxon>
    </lineage>
</organism>
<feature type="region of interest" description="Disordered" evidence="10">
    <location>
        <begin position="610"/>
        <end position="632"/>
    </location>
</feature>
<dbReference type="PANTHER" id="PTHR32438:SF5">
    <property type="entry name" value="4-ALPHA-GLUCANOTRANSFERASE DPE1, CHLOROPLASTIC_AMYLOPLASTIC"/>
    <property type="match status" value="1"/>
</dbReference>
<dbReference type="PANTHER" id="PTHR32438">
    <property type="entry name" value="4-ALPHA-GLUCANOTRANSFERASE DPE1, CHLOROPLASTIC/AMYLOPLASTIC"/>
    <property type="match status" value="1"/>
</dbReference>
<feature type="compositionally biased region" description="Low complexity" evidence="10">
    <location>
        <begin position="616"/>
        <end position="627"/>
    </location>
</feature>
<dbReference type="NCBIfam" id="TIGR00217">
    <property type="entry name" value="malQ"/>
    <property type="match status" value="1"/>
</dbReference>
<keyword evidence="12" id="KW-1185">Reference proteome</keyword>
<dbReference type="EC" id="2.4.1.25" evidence="3 9"/>
<reference evidence="11 12" key="1">
    <citation type="journal article" date="2018" name="Plant J.">
        <title>Genome sequences of Chlorella sorokiniana UTEX 1602 and Micractinium conductrix SAG 241.80: implications to maltose excretion by a green alga.</title>
        <authorList>
            <person name="Arriola M.B."/>
            <person name="Velmurugan N."/>
            <person name="Zhang Y."/>
            <person name="Plunkett M.H."/>
            <person name="Hondzo H."/>
            <person name="Barney B.M."/>
        </authorList>
    </citation>
    <scope>NUCLEOTIDE SEQUENCE [LARGE SCALE GENOMIC DNA]</scope>
    <source>
        <strain evidence="12">UTEX 1602</strain>
    </source>
</reference>
<dbReference type="InterPro" id="IPR017853">
    <property type="entry name" value="GH"/>
</dbReference>
<keyword evidence="5 9" id="KW-0808">Transferase</keyword>
<evidence type="ECO:0000256" key="3">
    <source>
        <dbReference type="ARBA" id="ARBA00012560"/>
    </source>
</evidence>
<feature type="compositionally biased region" description="Low complexity" evidence="10">
    <location>
        <begin position="32"/>
        <end position="48"/>
    </location>
</feature>
<evidence type="ECO:0000256" key="4">
    <source>
        <dbReference type="ARBA" id="ARBA00022676"/>
    </source>
</evidence>
<comment type="similarity">
    <text evidence="2 9">Belongs to the disproportionating enzyme family.</text>
</comment>
<evidence type="ECO:0000313" key="11">
    <source>
        <dbReference type="EMBL" id="PRW57799.1"/>
    </source>
</evidence>
<dbReference type="NCBIfam" id="NF011080">
    <property type="entry name" value="PRK14508.1-3"/>
    <property type="match status" value="1"/>
</dbReference>
<dbReference type="CDD" id="cd23705">
    <property type="entry name" value="Flattop"/>
    <property type="match status" value="1"/>
</dbReference>
<feature type="compositionally biased region" description="Low complexity" evidence="10">
    <location>
        <begin position="1"/>
        <end position="24"/>
    </location>
</feature>
<comment type="catalytic activity">
    <reaction evidence="1 9">
        <text>Transfers a segment of a (1-&gt;4)-alpha-D-glucan to a new position in an acceptor, which may be glucose or a (1-&gt;4)-alpha-D-glucan.</text>
        <dbReference type="EC" id="2.4.1.25"/>
    </reaction>
</comment>
<dbReference type="EMBL" id="LHPG02000006">
    <property type="protein sequence ID" value="PRW57799.1"/>
    <property type="molecule type" value="Genomic_DNA"/>
</dbReference>
<protein>
    <recommendedName>
        <fullName evidence="3 9">4-alpha-glucanotransferase</fullName>
        <ecNumber evidence="3 9">2.4.1.25</ecNumber>
    </recommendedName>
    <alternativeName>
        <fullName evidence="7 9">Amylomaltase</fullName>
    </alternativeName>
    <alternativeName>
        <fullName evidence="8 9">Disproportionating enzyme</fullName>
    </alternativeName>
</protein>
<dbReference type="Pfam" id="PF22611">
    <property type="entry name" value="CFAP126"/>
    <property type="match status" value="1"/>
</dbReference>
<sequence length="717" mass="77933">MAARCPARPAGAAAKRASPLATARPVRRSSLRARAAASKDAAAAPVSKIQPYPDPFPALQPGDDLPESYGHPGPNPPKHRRAGVILHPTSLPGKYGMGEIGAEAFAFVDWLAATGMQLWQLLPLVPPETTYWSPYSGLDALCGNTLMLPIDELIELGLLTEAERPKAQPVELNADFTAVAEWKLPLLDKAAHRLLHDAAQEGLRKQMQAFRTENAWVEQSALFSVLTEQPGLVGEAWWDWPAELRDRDPDALAKVRAANAERINSFIALQFLFDHFWKQLKAYANARGVGLVGDMPIYVGGQSADVWAHRHLFELQADGKPALVSGVPPDAFSATGQLWGSPLYDWKAHKAEGFAWWRQRIARSMQLYDETRIDHFRAFAGYWAVAADAETAMVGTWKKGPGAELFEALEAALGEVPILAEDLGVITPDVVALREAIGAPGMVVLQFAWGGGPTNTHLPHNIYENCFVYPGTHDNQTAVGWWKKGAQVEEKALIRRYTGLSNDDVAYCFIGEALKSCAHTAVIAMQDIMRLDDTARMNTPGRAEGNWTWRVGASDVWRQLADEQAALRSMIHEYDRACDLLEAPHNMSKNYRAGQYEKGFKPAALGNWAQAKPADKPGAAAAPGTKTADGRTIPIVDARGHIVKGGKKPGSAFVAAPKQQSPARWPAPNPTIKGTATANMGYKGIQTDYLPSSKVPLKTVEGIPDCKEGVNYAGGPH</sequence>
<dbReference type="Pfam" id="PF02446">
    <property type="entry name" value="Glyco_hydro_77"/>
    <property type="match status" value="1"/>
</dbReference>